<evidence type="ECO:0000313" key="2">
    <source>
        <dbReference type="EMBL" id="CEP78252.1"/>
    </source>
</evidence>
<feature type="domain" description="N-acetyltransferase" evidence="1">
    <location>
        <begin position="1"/>
        <end position="147"/>
    </location>
</feature>
<gene>
    <name evidence="2" type="primary">rimI</name>
    <name evidence="2" type="ORF">DTL3_0948</name>
</gene>
<dbReference type="EMBL" id="LN824141">
    <property type="protein sequence ID" value="CEP78252.1"/>
    <property type="molecule type" value="Genomic_DNA"/>
</dbReference>
<keyword evidence="2" id="KW-0808">Transferase</keyword>
<protein>
    <submittedName>
        <fullName evidence="2">Ribosomal-protein-alanine N-acetyltransferase</fullName>
        <ecNumber evidence="2">2.3.1.128</ecNumber>
    </submittedName>
</protein>
<reference evidence="3" key="1">
    <citation type="submission" date="2014-11" db="EMBL/GenBank/DDBJ databases">
        <authorList>
            <person name="Wibberg D."/>
        </authorList>
    </citation>
    <scope>NUCLEOTIDE SEQUENCE [LARGE SCALE GENOMIC DNA]</scope>
    <source>
        <strain evidence="3">L3</strain>
    </source>
</reference>
<name>A0A0C7NQX0_DEFTU</name>
<dbReference type="Gene3D" id="3.40.630.30">
    <property type="match status" value="1"/>
</dbReference>
<dbReference type="InterPro" id="IPR000182">
    <property type="entry name" value="GNAT_dom"/>
</dbReference>
<dbReference type="Proteomes" id="UP000032809">
    <property type="component" value="Chromosome I"/>
</dbReference>
<dbReference type="KEGG" id="dtn:DTL3_0948"/>
<dbReference type="AlphaFoldDB" id="A0A0C7NQX0"/>
<dbReference type="InterPro" id="IPR016181">
    <property type="entry name" value="Acyl_CoA_acyltransferase"/>
</dbReference>
<dbReference type="SUPFAM" id="SSF55729">
    <property type="entry name" value="Acyl-CoA N-acyltransferases (Nat)"/>
    <property type="match status" value="1"/>
</dbReference>
<dbReference type="GO" id="GO:0016747">
    <property type="term" value="F:acyltransferase activity, transferring groups other than amino-acyl groups"/>
    <property type="evidence" value="ECO:0007669"/>
    <property type="project" value="InterPro"/>
</dbReference>
<dbReference type="EC" id="2.3.1.128" evidence="2"/>
<keyword evidence="2" id="KW-0012">Acyltransferase</keyword>
<evidence type="ECO:0000313" key="3">
    <source>
        <dbReference type="Proteomes" id="UP000032809"/>
    </source>
</evidence>
<dbReference type="STRING" id="1006576.DTL3_0948"/>
<accession>A0A0C7NQX0</accession>
<keyword evidence="3" id="KW-1185">Reference proteome</keyword>
<dbReference type="CDD" id="cd04301">
    <property type="entry name" value="NAT_SF"/>
    <property type="match status" value="1"/>
</dbReference>
<dbReference type="PROSITE" id="PS51186">
    <property type="entry name" value="GNAT"/>
    <property type="match status" value="1"/>
</dbReference>
<organism evidence="2 3">
    <name type="scientific">Defluviitoga tunisiensis</name>
    <dbReference type="NCBI Taxonomy" id="1006576"/>
    <lineage>
        <taxon>Bacteria</taxon>
        <taxon>Thermotogati</taxon>
        <taxon>Thermotogota</taxon>
        <taxon>Thermotogae</taxon>
        <taxon>Petrotogales</taxon>
        <taxon>Petrotogaceae</taxon>
        <taxon>Defluviitoga</taxon>
    </lineage>
</organism>
<dbReference type="HOGENOM" id="CLU_105077_1_2_0"/>
<evidence type="ECO:0000259" key="1">
    <source>
        <dbReference type="PROSITE" id="PS51186"/>
    </source>
</evidence>
<sequence>MLTEEFSKFWEIYDSSFPEDEKRDIQTQRKLLSNNKYKIILYYNKNGEMVGFVALWMLGDIVFLEHLAIKKEFRGRGYGTKILKDIKKKYPGRVVLEVEPPKDETAIRRIKFYKKAGFHFNEHHYVQPPLGRRKKPVPLKIMSYPKPVPKEKFDHLVRYINKNIHHE</sequence>
<dbReference type="Pfam" id="PF00583">
    <property type="entry name" value="Acetyltransf_1"/>
    <property type="match status" value="1"/>
</dbReference>
<proteinExistence type="predicted"/>
<dbReference type="RefSeq" id="WP_045087745.1">
    <property type="nucleotide sequence ID" value="NZ_LN824141.1"/>
</dbReference>
<dbReference type="OrthoDB" id="5319888at2"/>